<gene>
    <name evidence="7" type="ORF">A4R43_19100</name>
</gene>
<protein>
    <submittedName>
        <fullName evidence="7">Ferredoxin reductase</fullName>
    </submittedName>
</protein>
<organism evidence="7 8">
    <name type="scientific">Amycolatopsis albispora</name>
    <dbReference type="NCBI Taxonomy" id="1804986"/>
    <lineage>
        <taxon>Bacteria</taxon>
        <taxon>Bacillati</taxon>
        <taxon>Actinomycetota</taxon>
        <taxon>Actinomycetes</taxon>
        <taxon>Pseudonocardiales</taxon>
        <taxon>Pseudonocardiaceae</taxon>
        <taxon>Amycolatopsis</taxon>
    </lineage>
</organism>
<accession>A0A344L8J3</accession>
<evidence type="ECO:0000259" key="6">
    <source>
        <dbReference type="Pfam" id="PF14759"/>
    </source>
</evidence>
<dbReference type="PANTHER" id="PTHR43557:SF2">
    <property type="entry name" value="RIESKE DOMAIN-CONTAINING PROTEIN-RELATED"/>
    <property type="match status" value="1"/>
</dbReference>
<dbReference type="EMBL" id="CP015163">
    <property type="protein sequence ID" value="AXB44367.1"/>
    <property type="molecule type" value="Genomic_DNA"/>
</dbReference>
<dbReference type="Gene3D" id="3.30.390.30">
    <property type="match status" value="1"/>
</dbReference>
<comment type="cofactor">
    <cofactor evidence="1">
        <name>FAD</name>
        <dbReference type="ChEBI" id="CHEBI:57692"/>
    </cofactor>
</comment>
<dbReference type="AlphaFoldDB" id="A0A344L8J3"/>
<dbReference type="Pfam" id="PF07992">
    <property type="entry name" value="Pyr_redox_2"/>
    <property type="match status" value="1"/>
</dbReference>
<dbReference type="Pfam" id="PF14759">
    <property type="entry name" value="Reductase_C"/>
    <property type="match status" value="1"/>
</dbReference>
<feature type="domain" description="FAD/NAD(P)-binding" evidence="5">
    <location>
        <begin position="6"/>
        <end position="305"/>
    </location>
</feature>
<keyword evidence="3" id="KW-0274">FAD</keyword>
<dbReference type="PRINTS" id="PR00368">
    <property type="entry name" value="FADPNR"/>
</dbReference>
<dbReference type="InterPro" id="IPR028202">
    <property type="entry name" value="Reductase_C"/>
</dbReference>
<reference evidence="7 8" key="1">
    <citation type="submission" date="2016-04" db="EMBL/GenBank/DDBJ databases">
        <title>Complete genome sequence and analysis of deep-sea sediment isolate, Amycolatopsis sp. WP1.</title>
        <authorList>
            <person name="Wang H."/>
            <person name="Chen S."/>
            <person name="Wu Q."/>
        </authorList>
    </citation>
    <scope>NUCLEOTIDE SEQUENCE [LARGE SCALE GENOMIC DNA]</scope>
    <source>
        <strain evidence="7 8">WP1</strain>
    </source>
</reference>
<keyword evidence="4" id="KW-0560">Oxidoreductase</keyword>
<dbReference type="InterPro" id="IPR023753">
    <property type="entry name" value="FAD/NAD-binding_dom"/>
</dbReference>
<evidence type="ECO:0000313" key="8">
    <source>
        <dbReference type="Proteomes" id="UP000250434"/>
    </source>
</evidence>
<dbReference type="Proteomes" id="UP000250434">
    <property type="component" value="Chromosome"/>
</dbReference>
<dbReference type="SUPFAM" id="SSF51905">
    <property type="entry name" value="FAD/NAD(P)-binding domain"/>
    <property type="match status" value="1"/>
</dbReference>
<sequence length="407" mass="43284">MSGPQRIVIIGGGLAGAGAAASLRENGYSGEVLLFGADAHRPYELPALSKGLLLGDAEEPDWVRDQNFYSEHDIGLHLGTRVTRIEMGARLVLDAAGGEHRYDRLLLATGSKPRSLPVRGADLAGIHTLRTLDDALALRAAFAKADRVVIIGSGWIGSEAAAAARRHGAEVTVVGMESTPLESVLGTEVGGVFRDLHTEQGVRWRLRSSVADFVGDEGAVTGVRLTDGSVLEADVVLLAVGAAPETGLAHAAGLELAEDGGVCVDAVLRTAAPDVYAAGDVASQFHPKYGRRVRVEHWANAKNQGEHVAKNLLGAHEPYQRAPYFFSDQYDLGCEYRGLADLDTNRLVVRGELASREFIAFWLDGDRVTAAMNVNVWDAGDALKHLVDTGTPVTDEQLTRGDLSNVG</sequence>
<dbReference type="KEGG" id="aab:A4R43_19100"/>
<name>A0A344L8J3_9PSEU</name>
<evidence type="ECO:0000256" key="3">
    <source>
        <dbReference type="ARBA" id="ARBA00022827"/>
    </source>
</evidence>
<dbReference type="PANTHER" id="PTHR43557">
    <property type="entry name" value="APOPTOSIS-INDUCING FACTOR 1"/>
    <property type="match status" value="1"/>
</dbReference>
<dbReference type="OrthoDB" id="4475657at2"/>
<proteinExistence type="predicted"/>
<dbReference type="RefSeq" id="WP_113693608.1">
    <property type="nucleotide sequence ID" value="NZ_CP015163.1"/>
</dbReference>
<keyword evidence="8" id="KW-1185">Reference proteome</keyword>
<dbReference type="Gene3D" id="3.50.50.60">
    <property type="entry name" value="FAD/NAD(P)-binding domain"/>
    <property type="match status" value="2"/>
</dbReference>
<evidence type="ECO:0000313" key="7">
    <source>
        <dbReference type="EMBL" id="AXB44367.1"/>
    </source>
</evidence>
<dbReference type="GO" id="GO:0016651">
    <property type="term" value="F:oxidoreductase activity, acting on NAD(P)H"/>
    <property type="evidence" value="ECO:0007669"/>
    <property type="project" value="TreeGrafter"/>
</dbReference>
<dbReference type="InterPro" id="IPR036188">
    <property type="entry name" value="FAD/NAD-bd_sf"/>
</dbReference>
<keyword evidence="2" id="KW-0285">Flavoprotein</keyword>
<dbReference type="InterPro" id="IPR016156">
    <property type="entry name" value="FAD/NAD-linked_Rdtase_dimer_sf"/>
</dbReference>
<dbReference type="PRINTS" id="PR00411">
    <property type="entry name" value="PNDRDTASEI"/>
</dbReference>
<dbReference type="GO" id="GO:0005737">
    <property type="term" value="C:cytoplasm"/>
    <property type="evidence" value="ECO:0007669"/>
    <property type="project" value="TreeGrafter"/>
</dbReference>
<evidence type="ECO:0000256" key="1">
    <source>
        <dbReference type="ARBA" id="ARBA00001974"/>
    </source>
</evidence>
<feature type="domain" description="Reductase C-terminal" evidence="6">
    <location>
        <begin position="324"/>
        <end position="399"/>
    </location>
</feature>
<evidence type="ECO:0000259" key="5">
    <source>
        <dbReference type="Pfam" id="PF07992"/>
    </source>
</evidence>
<dbReference type="SUPFAM" id="SSF55424">
    <property type="entry name" value="FAD/NAD-linked reductases, dimerisation (C-terminal) domain"/>
    <property type="match status" value="1"/>
</dbReference>
<dbReference type="InterPro" id="IPR050446">
    <property type="entry name" value="FAD-oxidoreductase/Apoptosis"/>
</dbReference>
<evidence type="ECO:0000256" key="2">
    <source>
        <dbReference type="ARBA" id="ARBA00022630"/>
    </source>
</evidence>
<evidence type="ECO:0000256" key="4">
    <source>
        <dbReference type="ARBA" id="ARBA00023002"/>
    </source>
</evidence>